<comment type="caution">
    <text evidence="2">The sequence shown here is derived from an EMBL/GenBank/DDBJ whole genome shotgun (WGS) entry which is preliminary data.</text>
</comment>
<reference evidence="2" key="2">
    <citation type="journal article" date="2022" name="Microbiol. Resour. Announc.">
        <title>Whole-Genome Sequence of Entomortierella parvispora E1425, a Mucoromycotan Fungus Associated with Burkholderiaceae-Related Endosymbiotic Bacteria.</title>
        <authorList>
            <person name="Herlambang A."/>
            <person name="Guo Y."/>
            <person name="Takashima Y."/>
            <person name="Narisawa K."/>
            <person name="Ohta H."/>
            <person name="Nishizawa T."/>
        </authorList>
    </citation>
    <scope>NUCLEOTIDE SEQUENCE</scope>
    <source>
        <strain evidence="2">E1425</strain>
    </source>
</reference>
<organism evidence="2 3">
    <name type="scientific">Entomortierella parvispora</name>
    <dbReference type="NCBI Taxonomy" id="205924"/>
    <lineage>
        <taxon>Eukaryota</taxon>
        <taxon>Fungi</taxon>
        <taxon>Fungi incertae sedis</taxon>
        <taxon>Mucoromycota</taxon>
        <taxon>Mortierellomycotina</taxon>
        <taxon>Mortierellomycetes</taxon>
        <taxon>Mortierellales</taxon>
        <taxon>Mortierellaceae</taxon>
        <taxon>Entomortierella</taxon>
    </lineage>
</organism>
<name>A0A9P3LZG1_9FUNG</name>
<dbReference type="OrthoDB" id="3044029at2759"/>
<dbReference type="EMBL" id="BQFW01000012">
    <property type="protein sequence ID" value="GJJ76451.1"/>
    <property type="molecule type" value="Genomic_DNA"/>
</dbReference>
<feature type="signal peptide" evidence="1">
    <location>
        <begin position="1"/>
        <end position="23"/>
    </location>
</feature>
<proteinExistence type="predicted"/>
<gene>
    <name evidence="2" type="ORF">EMPS_08810</name>
</gene>
<sequence>MVKSAIAFFAASVALLLSATIESAPVSLAKSGQTGALISASSFCIFLPPQYGGNIADNEDRAIAFCTESISSAPGAKILPDGFIQSANWVSNTDNNWVQVTGRIDRTKYGLDKNDGGGQYDMRAPVGAICAGYNAFVQITEPDDNIYCIRCCKNKSDCPVNKSTDGCKDVLKGNYS</sequence>
<reference evidence="2" key="1">
    <citation type="submission" date="2021-11" db="EMBL/GenBank/DDBJ databases">
        <authorList>
            <person name="Herlambang A."/>
            <person name="Guo Y."/>
            <person name="Takashima Y."/>
            <person name="Nishizawa T."/>
        </authorList>
    </citation>
    <scope>NUCLEOTIDE SEQUENCE</scope>
    <source>
        <strain evidence="2">E1425</strain>
    </source>
</reference>
<feature type="chain" id="PRO_5040259330" evidence="1">
    <location>
        <begin position="24"/>
        <end position="176"/>
    </location>
</feature>
<evidence type="ECO:0000313" key="3">
    <source>
        <dbReference type="Proteomes" id="UP000827284"/>
    </source>
</evidence>
<dbReference type="Proteomes" id="UP000827284">
    <property type="component" value="Unassembled WGS sequence"/>
</dbReference>
<keyword evidence="3" id="KW-1185">Reference proteome</keyword>
<dbReference type="AlphaFoldDB" id="A0A9P3LZG1"/>
<accession>A0A9P3LZG1</accession>
<evidence type="ECO:0000313" key="2">
    <source>
        <dbReference type="EMBL" id="GJJ76451.1"/>
    </source>
</evidence>
<protein>
    <submittedName>
        <fullName evidence="2">Uncharacterized protein</fullName>
    </submittedName>
</protein>
<evidence type="ECO:0000256" key="1">
    <source>
        <dbReference type="SAM" id="SignalP"/>
    </source>
</evidence>
<keyword evidence="1" id="KW-0732">Signal</keyword>